<dbReference type="EMBL" id="RDQH01000334">
    <property type="protein sequence ID" value="RXH92556.1"/>
    <property type="molecule type" value="Genomic_DNA"/>
</dbReference>
<name>A0A498JBP3_MALDO</name>
<feature type="compositionally biased region" description="Basic and acidic residues" evidence="1">
    <location>
        <begin position="34"/>
        <end position="52"/>
    </location>
</feature>
<feature type="non-terminal residue" evidence="2">
    <location>
        <position position="1"/>
    </location>
</feature>
<comment type="caution">
    <text evidence="2">The sequence shown here is derived from an EMBL/GenBank/DDBJ whole genome shotgun (WGS) entry which is preliminary data.</text>
</comment>
<protein>
    <submittedName>
        <fullName evidence="2">Uncharacterized protein</fullName>
    </submittedName>
</protein>
<evidence type="ECO:0000313" key="2">
    <source>
        <dbReference type="EMBL" id="RXH92556.1"/>
    </source>
</evidence>
<reference evidence="2 3" key="1">
    <citation type="submission" date="2018-10" db="EMBL/GenBank/DDBJ databases">
        <title>A high-quality apple genome assembly.</title>
        <authorList>
            <person name="Hu J."/>
        </authorList>
    </citation>
    <scope>NUCLEOTIDE SEQUENCE [LARGE SCALE GENOMIC DNA]</scope>
    <source>
        <strain evidence="3">cv. HFTH1</strain>
        <tissue evidence="2">Young leaf</tissue>
    </source>
</reference>
<sequence>KKSEEEAEKRPEAATRKSEACRLADLEENELEKEDQAVLEKKSDEVKKQNRTVDEEEYERMVVLENKNRDDSFRRLKASFKNRIVLVCIE</sequence>
<keyword evidence="3" id="KW-1185">Reference proteome</keyword>
<organism evidence="2 3">
    <name type="scientific">Malus domestica</name>
    <name type="common">Apple</name>
    <name type="synonym">Pyrus malus</name>
    <dbReference type="NCBI Taxonomy" id="3750"/>
    <lineage>
        <taxon>Eukaryota</taxon>
        <taxon>Viridiplantae</taxon>
        <taxon>Streptophyta</taxon>
        <taxon>Embryophyta</taxon>
        <taxon>Tracheophyta</taxon>
        <taxon>Spermatophyta</taxon>
        <taxon>Magnoliopsida</taxon>
        <taxon>eudicotyledons</taxon>
        <taxon>Gunneridae</taxon>
        <taxon>Pentapetalae</taxon>
        <taxon>rosids</taxon>
        <taxon>fabids</taxon>
        <taxon>Rosales</taxon>
        <taxon>Rosaceae</taxon>
        <taxon>Amygdaloideae</taxon>
        <taxon>Maleae</taxon>
        <taxon>Malus</taxon>
    </lineage>
</organism>
<evidence type="ECO:0000256" key="1">
    <source>
        <dbReference type="SAM" id="MobiDB-lite"/>
    </source>
</evidence>
<dbReference type="STRING" id="3750.A0A498JBP3"/>
<gene>
    <name evidence="2" type="ORF">DVH24_033452</name>
</gene>
<feature type="compositionally biased region" description="Basic and acidic residues" evidence="1">
    <location>
        <begin position="1"/>
        <end position="25"/>
    </location>
</feature>
<proteinExistence type="predicted"/>
<evidence type="ECO:0000313" key="3">
    <source>
        <dbReference type="Proteomes" id="UP000290289"/>
    </source>
</evidence>
<dbReference type="AlphaFoldDB" id="A0A498JBP3"/>
<dbReference type="Proteomes" id="UP000290289">
    <property type="component" value="Chromosome 8"/>
</dbReference>
<feature type="region of interest" description="Disordered" evidence="1">
    <location>
        <begin position="1"/>
        <end position="52"/>
    </location>
</feature>
<accession>A0A498JBP3</accession>